<keyword evidence="2" id="KW-1185">Reference proteome</keyword>
<dbReference type="EMBL" id="BMDY01000003">
    <property type="protein sequence ID" value="GGA96054.1"/>
    <property type="molecule type" value="Genomic_DNA"/>
</dbReference>
<comment type="caution">
    <text evidence="1">The sequence shown here is derived from an EMBL/GenBank/DDBJ whole genome shotgun (WGS) entry which is preliminary data.</text>
</comment>
<dbReference type="Proteomes" id="UP000651977">
    <property type="component" value="Unassembled WGS sequence"/>
</dbReference>
<reference evidence="2" key="1">
    <citation type="journal article" date="2019" name="Int. J. Syst. Evol. Microbiol.">
        <title>The Global Catalogue of Microorganisms (GCM) 10K type strain sequencing project: providing services to taxonomists for standard genome sequencing and annotation.</title>
        <authorList>
            <consortium name="The Broad Institute Genomics Platform"/>
            <consortium name="The Broad Institute Genome Sequencing Center for Infectious Disease"/>
            <person name="Wu L."/>
            <person name="Ma J."/>
        </authorList>
    </citation>
    <scope>NUCLEOTIDE SEQUENCE [LARGE SCALE GENOMIC DNA]</scope>
    <source>
        <strain evidence="2">CGMCC 1.10131</strain>
    </source>
</reference>
<evidence type="ECO:0000313" key="1">
    <source>
        <dbReference type="EMBL" id="GGA96054.1"/>
    </source>
</evidence>
<protein>
    <submittedName>
        <fullName evidence="1">Uncharacterized protein</fullName>
    </submittedName>
</protein>
<sequence>MRFTNEDGEVMELANNITLQELYDMGVSISLSEDSDPEQQIWLTEEHDTIK</sequence>
<name>A0ABQ1HYD8_9ALTE</name>
<organism evidence="1 2">
    <name type="scientific">Agarivorans gilvus</name>
    <dbReference type="NCBI Taxonomy" id="680279"/>
    <lineage>
        <taxon>Bacteria</taxon>
        <taxon>Pseudomonadati</taxon>
        <taxon>Pseudomonadota</taxon>
        <taxon>Gammaproteobacteria</taxon>
        <taxon>Alteromonadales</taxon>
        <taxon>Alteromonadaceae</taxon>
        <taxon>Agarivorans</taxon>
    </lineage>
</organism>
<gene>
    <name evidence="1" type="ORF">GCM10007414_06170</name>
</gene>
<accession>A0ABQ1HYD8</accession>
<dbReference type="RefSeq" id="WP_188407275.1">
    <property type="nucleotide sequence ID" value="NZ_BMDY01000003.1"/>
</dbReference>
<proteinExistence type="predicted"/>
<evidence type="ECO:0000313" key="2">
    <source>
        <dbReference type="Proteomes" id="UP000651977"/>
    </source>
</evidence>